<dbReference type="Proteomes" id="UP001154420">
    <property type="component" value="Unassembled WGS sequence"/>
</dbReference>
<keyword evidence="2" id="KW-1185">Reference proteome</keyword>
<sequence>MGKALVTIIGSDILKNRNGERIEAVTRCEMAFIKKKRTIECVSRFKRREKERMVNVNEVQKT</sequence>
<dbReference type="EMBL" id="QZDT01000004">
    <property type="protein sequence ID" value="NBJ91821.1"/>
    <property type="molecule type" value="Genomic_DNA"/>
</dbReference>
<name>A0A9X5BDK5_9FIRM</name>
<organism evidence="1 2">
    <name type="scientific">Parablautia muri</name>
    <dbReference type="NCBI Taxonomy" id="2320879"/>
    <lineage>
        <taxon>Bacteria</taxon>
        <taxon>Bacillati</taxon>
        <taxon>Bacillota</taxon>
        <taxon>Clostridia</taxon>
        <taxon>Lachnospirales</taxon>
        <taxon>Lachnospiraceae</taxon>
        <taxon>Parablautia</taxon>
    </lineage>
</organism>
<comment type="caution">
    <text evidence="1">The sequence shown here is derived from an EMBL/GenBank/DDBJ whole genome shotgun (WGS) entry which is preliminary data.</text>
</comment>
<evidence type="ECO:0000313" key="2">
    <source>
        <dbReference type="Proteomes" id="UP001154420"/>
    </source>
</evidence>
<accession>A0A9X5BDK5</accession>
<protein>
    <submittedName>
        <fullName evidence="1">Uncharacterized protein</fullName>
    </submittedName>
</protein>
<dbReference type="AlphaFoldDB" id="A0A9X5BDK5"/>
<evidence type="ECO:0000313" key="1">
    <source>
        <dbReference type="EMBL" id="NBJ91821.1"/>
    </source>
</evidence>
<gene>
    <name evidence="1" type="ORF">D5281_04250</name>
</gene>
<reference evidence="1" key="1">
    <citation type="submission" date="2018-09" db="EMBL/GenBank/DDBJ databases">
        <title>Murine metabolic-syndrome-specific gut microbial biobank.</title>
        <authorList>
            <person name="Liu C."/>
        </authorList>
    </citation>
    <scope>NUCLEOTIDE SEQUENCE</scope>
    <source>
        <strain evidence="1">D42-62</strain>
    </source>
</reference>
<proteinExistence type="predicted"/>